<evidence type="ECO:0000256" key="3">
    <source>
        <dbReference type="ARBA" id="ARBA00022729"/>
    </source>
</evidence>
<dbReference type="AlphaFoldDB" id="A0ABD5PAQ7"/>
<dbReference type="Pfam" id="PF01497">
    <property type="entry name" value="Peripla_BP_2"/>
    <property type="match status" value="1"/>
</dbReference>
<feature type="domain" description="Fe/B12 periplasmic-binding" evidence="4">
    <location>
        <begin position="15"/>
        <end position="314"/>
    </location>
</feature>
<evidence type="ECO:0000313" key="5">
    <source>
        <dbReference type="EMBL" id="MFC4357965.1"/>
    </source>
</evidence>
<name>A0ABD5PAQ7_9EURY</name>
<dbReference type="RefSeq" id="WP_390208738.1">
    <property type="nucleotide sequence ID" value="NZ_JBHSDS010000006.1"/>
</dbReference>
<dbReference type="SUPFAM" id="SSF53807">
    <property type="entry name" value="Helical backbone' metal receptor"/>
    <property type="match status" value="1"/>
</dbReference>
<dbReference type="EMBL" id="JBHSDS010000006">
    <property type="protein sequence ID" value="MFC4357965.1"/>
    <property type="molecule type" value="Genomic_DNA"/>
</dbReference>
<dbReference type="InterPro" id="IPR002491">
    <property type="entry name" value="ABC_transptr_periplasmic_BD"/>
</dbReference>
<protein>
    <submittedName>
        <fullName evidence="5">ABC transporter substrate-binding protein</fullName>
    </submittedName>
</protein>
<proteinExistence type="predicted"/>
<dbReference type="PANTHER" id="PTHR30532">
    <property type="entry name" value="IRON III DICITRATE-BINDING PERIPLASMIC PROTEIN"/>
    <property type="match status" value="1"/>
</dbReference>
<comment type="caution">
    <text evidence="5">The sequence shown here is derived from an EMBL/GenBank/DDBJ whole genome shotgun (WGS) entry which is preliminary data.</text>
</comment>
<evidence type="ECO:0000313" key="6">
    <source>
        <dbReference type="Proteomes" id="UP001595921"/>
    </source>
</evidence>
<dbReference type="InterPro" id="IPR051313">
    <property type="entry name" value="Bact_iron-sidero_bind"/>
</dbReference>
<keyword evidence="3" id="KW-0732">Signal</keyword>
<reference evidence="5 6" key="1">
    <citation type="journal article" date="2019" name="Int. J. Syst. Evol. Microbiol.">
        <title>The Global Catalogue of Microorganisms (GCM) 10K type strain sequencing project: providing services to taxonomists for standard genome sequencing and annotation.</title>
        <authorList>
            <consortium name="The Broad Institute Genomics Platform"/>
            <consortium name="The Broad Institute Genome Sequencing Center for Infectious Disease"/>
            <person name="Wu L."/>
            <person name="Ma J."/>
        </authorList>
    </citation>
    <scope>NUCLEOTIDE SEQUENCE [LARGE SCALE GENOMIC DNA]</scope>
    <source>
        <strain evidence="5 6">CGMCC 1.12553</strain>
    </source>
</reference>
<comment type="subcellular location">
    <subcellularLocation>
        <location evidence="1">Cell envelope</location>
    </subcellularLocation>
</comment>
<evidence type="ECO:0000259" key="4">
    <source>
        <dbReference type="PROSITE" id="PS50983"/>
    </source>
</evidence>
<sequence>MSPVGEVTFDAVPTNVMAYSPQYADMLVALGHWDSLNSLGFADDYGTSLNYFLGTFGAEVDTDGVKQLFTDGSFDKEVLYELDSDLHLQDPCWLSTFDGWGMEDTEEISEQVGPFFANRYSRQHAKPPEGCRDGYRYYTLWEISEKVSQVFQERERFEALKAEYENVYGHIRTNLPPKSERPTVGLVSFYDGKFYPYRINGPGFGKAHTRPMGARDVFADSDRTYAENYDAAYSFEGMLEADPDVILHIFAVTPWYDWETIPETLRNDPLGQELTAIQNDRLYASGTSFQGPLTNLLQLEMTAKQLYPEQFGEWPGFEEGESYPDFSEDEQLFDHGRVTDIIDGNL</sequence>
<dbReference type="PROSITE" id="PS50983">
    <property type="entry name" value="FE_B12_PBP"/>
    <property type="match status" value="1"/>
</dbReference>
<keyword evidence="6" id="KW-1185">Reference proteome</keyword>
<evidence type="ECO:0000256" key="1">
    <source>
        <dbReference type="ARBA" id="ARBA00004196"/>
    </source>
</evidence>
<evidence type="ECO:0000256" key="2">
    <source>
        <dbReference type="ARBA" id="ARBA00022448"/>
    </source>
</evidence>
<dbReference type="PANTHER" id="PTHR30532:SF1">
    <property type="entry name" value="IRON(3+)-HYDROXAMATE-BINDING PROTEIN FHUD"/>
    <property type="match status" value="1"/>
</dbReference>
<dbReference type="Proteomes" id="UP001595921">
    <property type="component" value="Unassembled WGS sequence"/>
</dbReference>
<gene>
    <name evidence="5" type="ORF">ACFO0N_08395</name>
</gene>
<accession>A0ABD5PAQ7</accession>
<keyword evidence="2" id="KW-0813">Transport</keyword>
<organism evidence="5 6">
    <name type="scientific">Halobium salinum</name>
    <dbReference type="NCBI Taxonomy" id="1364940"/>
    <lineage>
        <taxon>Archaea</taxon>
        <taxon>Methanobacteriati</taxon>
        <taxon>Methanobacteriota</taxon>
        <taxon>Stenosarchaea group</taxon>
        <taxon>Halobacteria</taxon>
        <taxon>Halobacteriales</taxon>
        <taxon>Haloferacaceae</taxon>
        <taxon>Halobium</taxon>
    </lineage>
</organism>
<dbReference type="Gene3D" id="3.40.50.1980">
    <property type="entry name" value="Nitrogenase molybdenum iron protein domain"/>
    <property type="match status" value="2"/>
</dbReference>